<keyword evidence="3" id="KW-0862">Zinc</keyword>
<keyword evidence="8" id="KW-1185">Reference proteome</keyword>
<sequence length="153" mass="16898">MSKLPTPARSALKETFPHLARDVASFPVREGEEPWTLAEIEELAAGLLDDRDRLEAELVAADRELSELLRNSGDGAGDDQADYGSSALEREQELTLVNNLRDLLEQTKHAIERIKNGTYATCEASGLPIGKARLQAFPRATLSVEAKAREERR</sequence>
<keyword evidence="5" id="KW-0175">Coiled coil</keyword>
<dbReference type="AlphaFoldDB" id="A0A2W5YJQ5"/>
<feature type="coiled-coil region" evidence="5">
    <location>
        <begin position="37"/>
        <end position="71"/>
    </location>
</feature>
<dbReference type="Proteomes" id="UP000248783">
    <property type="component" value="Unassembled WGS sequence"/>
</dbReference>
<reference evidence="7 8" key="1">
    <citation type="submission" date="2018-06" db="EMBL/GenBank/DDBJ databases">
        <title>Whole genome sequencing of a novel hydrocarbon degrading bacterial strain, PW21 isolated from oil contaminated produced water sample.</title>
        <authorList>
            <person name="Nagkirti P."/>
            <person name="Shaikh A."/>
            <person name="Gowdaman V."/>
            <person name="Engineer A.E."/>
            <person name="Dagar S."/>
            <person name="Dhakephalkar P.K."/>
        </authorList>
    </citation>
    <scope>NUCLEOTIDE SEQUENCE [LARGE SCALE GENOMIC DNA]</scope>
    <source>
        <strain evidence="7 8">PW21</strain>
    </source>
</reference>
<evidence type="ECO:0000256" key="3">
    <source>
        <dbReference type="ARBA" id="ARBA00022833"/>
    </source>
</evidence>
<name>A0A2W5YJQ5_9MICO</name>
<dbReference type="GO" id="GO:0008270">
    <property type="term" value="F:zinc ion binding"/>
    <property type="evidence" value="ECO:0007669"/>
    <property type="project" value="UniProtKB-KW"/>
</dbReference>
<feature type="zinc finger region" description="dksA C4-type" evidence="4">
    <location>
        <begin position="122"/>
        <end position="146"/>
    </location>
</feature>
<dbReference type="Pfam" id="PF01258">
    <property type="entry name" value="zf-dskA_traR"/>
    <property type="match status" value="1"/>
</dbReference>
<dbReference type="EMBL" id="QKWH01000001">
    <property type="protein sequence ID" value="PZR55451.1"/>
    <property type="molecule type" value="Genomic_DNA"/>
</dbReference>
<keyword evidence="1" id="KW-0479">Metal-binding</keyword>
<evidence type="ECO:0000256" key="2">
    <source>
        <dbReference type="ARBA" id="ARBA00022771"/>
    </source>
</evidence>
<evidence type="ECO:0000313" key="7">
    <source>
        <dbReference type="EMBL" id="PZR55451.1"/>
    </source>
</evidence>
<dbReference type="PANTHER" id="PTHR33823">
    <property type="entry name" value="RNA POLYMERASE-BINDING TRANSCRIPTION FACTOR DKSA-RELATED"/>
    <property type="match status" value="1"/>
</dbReference>
<dbReference type="Gene3D" id="1.20.120.910">
    <property type="entry name" value="DksA, coiled-coil domain"/>
    <property type="match status" value="1"/>
</dbReference>
<feature type="domain" description="Zinc finger DksA/TraR C4-type" evidence="6">
    <location>
        <begin position="117"/>
        <end position="152"/>
    </location>
</feature>
<dbReference type="PROSITE" id="PS01102">
    <property type="entry name" value="ZF_DKSA_1"/>
    <property type="match status" value="1"/>
</dbReference>
<gene>
    <name evidence="7" type="ORF">DNL40_03620</name>
</gene>
<evidence type="ECO:0000313" key="8">
    <source>
        <dbReference type="Proteomes" id="UP000248783"/>
    </source>
</evidence>
<protein>
    <submittedName>
        <fullName evidence="7">TraR/DksA family transcriptional regulator</fullName>
    </submittedName>
</protein>
<dbReference type="SUPFAM" id="SSF109635">
    <property type="entry name" value="DnaK suppressor protein DksA, alpha-hairpin domain"/>
    <property type="match status" value="1"/>
</dbReference>
<evidence type="ECO:0000256" key="1">
    <source>
        <dbReference type="ARBA" id="ARBA00022723"/>
    </source>
</evidence>
<keyword evidence="2" id="KW-0863">Zinc-finger</keyword>
<comment type="caution">
    <text evidence="7">The sequence shown here is derived from an EMBL/GenBank/DDBJ whole genome shotgun (WGS) entry which is preliminary data.</text>
</comment>
<evidence type="ECO:0000256" key="4">
    <source>
        <dbReference type="PROSITE-ProRule" id="PRU00510"/>
    </source>
</evidence>
<dbReference type="InterPro" id="IPR000962">
    <property type="entry name" value="Znf_DskA_TraR"/>
</dbReference>
<dbReference type="RefSeq" id="WP_111249815.1">
    <property type="nucleotide sequence ID" value="NZ_QKWH01000001.1"/>
</dbReference>
<dbReference type="InterPro" id="IPR020458">
    <property type="entry name" value="Znf_DskA_TraR_CS"/>
</dbReference>
<organism evidence="7 8">
    <name type="scientific">Xylanimonas oleitrophica</name>
    <dbReference type="NCBI Taxonomy" id="2607479"/>
    <lineage>
        <taxon>Bacteria</taxon>
        <taxon>Bacillati</taxon>
        <taxon>Actinomycetota</taxon>
        <taxon>Actinomycetes</taxon>
        <taxon>Micrococcales</taxon>
        <taxon>Promicromonosporaceae</taxon>
        <taxon>Xylanimonas</taxon>
    </lineage>
</organism>
<dbReference type="PANTHER" id="PTHR33823:SF2">
    <property type="entry name" value="RNA POLYMERASE-BINDING TRANSCRIPTION FACTOR DKSA"/>
    <property type="match status" value="1"/>
</dbReference>
<proteinExistence type="predicted"/>
<evidence type="ECO:0000256" key="5">
    <source>
        <dbReference type="SAM" id="Coils"/>
    </source>
</evidence>
<accession>A0A2W5YJQ5</accession>
<dbReference type="InterPro" id="IPR037187">
    <property type="entry name" value="DnaK_N"/>
</dbReference>
<dbReference type="PROSITE" id="PS51128">
    <property type="entry name" value="ZF_DKSA_2"/>
    <property type="match status" value="1"/>
</dbReference>
<evidence type="ECO:0000259" key="6">
    <source>
        <dbReference type="Pfam" id="PF01258"/>
    </source>
</evidence>